<name>A0A290PY79_9LACT</name>
<dbReference type="KEGG" id="lrn:CMV25_03735"/>
<evidence type="ECO:0000313" key="1">
    <source>
        <dbReference type="EMBL" id="QIW59214.1"/>
    </source>
</evidence>
<keyword evidence="2" id="KW-1185">Reference proteome</keyword>
<dbReference type="AlphaFoldDB" id="A0A290PY79"/>
<gene>
    <name evidence="1" type="ORF">GU334_09960</name>
</gene>
<proteinExistence type="predicted"/>
<dbReference type="EMBL" id="CP047628">
    <property type="protein sequence ID" value="QIW59214.1"/>
    <property type="molecule type" value="Genomic_DNA"/>
</dbReference>
<dbReference type="RefSeq" id="WP_096039622.1">
    <property type="nucleotide sequence ID" value="NZ_CP023392.1"/>
</dbReference>
<accession>A0A290PY79</accession>
<protein>
    <submittedName>
        <fullName evidence="1">Uncharacterized protein</fullName>
    </submittedName>
</protein>
<evidence type="ECO:0000313" key="2">
    <source>
        <dbReference type="Proteomes" id="UP000501558"/>
    </source>
</evidence>
<dbReference type="Proteomes" id="UP000501558">
    <property type="component" value="Chromosome"/>
</dbReference>
<reference evidence="1 2" key="1">
    <citation type="submission" date="2019-12" db="EMBL/GenBank/DDBJ databases">
        <title>Whole genome sequences of Lactococcus raffinolactis strains isolated from sewage.</title>
        <authorList>
            <person name="Ybazeta G."/>
            <person name="Ross M."/>
            <person name="Brabant-Kirwan D."/>
            <person name="Saleh M."/>
            <person name="Dillon J.A."/>
            <person name="Splinter K."/>
            <person name="Nokhbeh R."/>
        </authorList>
    </citation>
    <scope>NUCLEOTIDE SEQUENCE [LARGE SCALE GENOMIC DNA]</scope>
    <source>
        <strain evidence="1 2">Lr_19_14</strain>
    </source>
</reference>
<sequence>MTVNYDRGDLFSRVAIVLFLGSILFVLLFFASPILDTLGQDGVGIVLPIICAMLVIILAIGLSLRLLAHPFALKFEQETLMFSEQALKSVRLDDLDFLAYDETFEDNGNGYQILLGFSDVLAATLPEKVQKNLLETRAGQKLLILNFSVLEDKSWDEFWKILSEKAPYVDSILLDKQGLLDNYKAQIATRKVQKQKILAFISVVIAIQFILQLFGVDRLIQFDLFH</sequence>
<organism evidence="1 2">
    <name type="scientific">Pseudolactococcus raffinolactis</name>
    <dbReference type="NCBI Taxonomy" id="1366"/>
    <lineage>
        <taxon>Bacteria</taxon>
        <taxon>Bacillati</taxon>
        <taxon>Bacillota</taxon>
        <taxon>Bacilli</taxon>
        <taxon>Lactobacillales</taxon>
        <taxon>Streptococcaceae</taxon>
        <taxon>Pseudolactococcus</taxon>
    </lineage>
</organism>